<evidence type="ECO:0000313" key="13">
    <source>
        <dbReference type="EMBL" id="KAK9228518.1"/>
    </source>
</evidence>
<protein>
    <recommendedName>
        <fullName evidence="5">N-alpha-acetyltransferase 40</fullName>
        <ecNumber evidence="4">2.3.1.257</ecNumber>
    </recommendedName>
</protein>
<dbReference type="Gene3D" id="3.40.630.30">
    <property type="match status" value="1"/>
</dbReference>
<dbReference type="SUPFAM" id="SSF55729">
    <property type="entry name" value="Acyl-CoA N-acyltransferases (Nat)"/>
    <property type="match status" value="1"/>
</dbReference>
<keyword evidence="6" id="KW-0963">Cytoplasm</keyword>
<dbReference type="PANTHER" id="PTHR20531:SF1">
    <property type="entry name" value="N-ALPHA-ACETYLTRANSFERASE 40"/>
    <property type="match status" value="1"/>
</dbReference>
<dbReference type="GO" id="GO:0005634">
    <property type="term" value="C:nucleus"/>
    <property type="evidence" value="ECO:0007669"/>
    <property type="project" value="UniProtKB-SubCell"/>
</dbReference>
<reference evidence="13 14" key="1">
    <citation type="submission" date="2024-05" db="EMBL/GenBank/DDBJ databases">
        <title>Haplotype-resolved chromosome-level genome assembly of Huyou (Citrus changshanensis).</title>
        <authorList>
            <person name="Miao C."/>
            <person name="Chen W."/>
            <person name="Wu Y."/>
            <person name="Wang L."/>
            <person name="Zhao S."/>
            <person name="Grierson D."/>
            <person name="Xu C."/>
            <person name="Chen K."/>
        </authorList>
    </citation>
    <scope>NUCLEOTIDE SEQUENCE [LARGE SCALE GENOMIC DNA]</scope>
    <source>
        <strain evidence="13">01-14</strain>
        <tissue evidence="13">Leaf</tissue>
    </source>
</reference>
<dbReference type="CDD" id="cd04301">
    <property type="entry name" value="NAT_SF"/>
    <property type="match status" value="1"/>
</dbReference>
<keyword evidence="9" id="KW-0012">Acyltransferase</keyword>
<dbReference type="PANTHER" id="PTHR20531">
    <property type="entry name" value="N-ALPHA-ACETYLTRANSFERASE 40"/>
    <property type="match status" value="1"/>
</dbReference>
<name>A0AAP0MZA9_9ROSI</name>
<dbReference type="PROSITE" id="PS51186">
    <property type="entry name" value="GNAT"/>
    <property type="match status" value="1"/>
</dbReference>
<evidence type="ECO:0000256" key="8">
    <source>
        <dbReference type="ARBA" id="ARBA00023242"/>
    </source>
</evidence>
<evidence type="ECO:0000313" key="14">
    <source>
        <dbReference type="Proteomes" id="UP001428341"/>
    </source>
</evidence>
<organism evidence="13 14">
    <name type="scientific">Citrus x changshan-huyou</name>
    <dbReference type="NCBI Taxonomy" id="2935761"/>
    <lineage>
        <taxon>Eukaryota</taxon>
        <taxon>Viridiplantae</taxon>
        <taxon>Streptophyta</taxon>
        <taxon>Embryophyta</taxon>
        <taxon>Tracheophyta</taxon>
        <taxon>Spermatophyta</taxon>
        <taxon>Magnoliopsida</taxon>
        <taxon>eudicotyledons</taxon>
        <taxon>Gunneridae</taxon>
        <taxon>Pentapetalae</taxon>
        <taxon>rosids</taxon>
        <taxon>malvids</taxon>
        <taxon>Sapindales</taxon>
        <taxon>Rutaceae</taxon>
        <taxon>Aurantioideae</taxon>
        <taxon>Citrus</taxon>
    </lineage>
</organism>
<dbReference type="AlphaFoldDB" id="A0AAP0MZA9"/>
<evidence type="ECO:0000256" key="7">
    <source>
        <dbReference type="ARBA" id="ARBA00022679"/>
    </source>
</evidence>
<evidence type="ECO:0000256" key="10">
    <source>
        <dbReference type="ARBA" id="ARBA00047821"/>
    </source>
</evidence>
<evidence type="ECO:0000256" key="3">
    <source>
        <dbReference type="ARBA" id="ARBA00008870"/>
    </source>
</evidence>
<dbReference type="GO" id="GO:0010485">
    <property type="term" value="F:histone H4 acetyltransferase activity"/>
    <property type="evidence" value="ECO:0007669"/>
    <property type="project" value="InterPro"/>
</dbReference>
<dbReference type="InterPro" id="IPR016181">
    <property type="entry name" value="Acyl_CoA_acyltransferase"/>
</dbReference>
<evidence type="ECO:0000256" key="9">
    <source>
        <dbReference type="ARBA" id="ARBA00023315"/>
    </source>
</evidence>
<dbReference type="Pfam" id="PF00583">
    <property type="entry name" value="Acetyltransf_1"/>
    <property type="match status" value="1"/>
</dbReference>
<dbReference type="EC" id="2.3.1.257" evidence="4"/>
<accession>A0AAP0MZA9</accession>
<keyword evidence="7" id="KW-0808">Transferase</keyword>
<proteinExistence type="inferred from homology"/>
<gene>
    <name evidence="13" type="ORF">WN944_021469</name>
</gene>
<comment type="subcellular location">
    <subcellularLocation>
        <location evidence="2">Cytoplasm</location>
    </subcellularLocation>
    <subcellularLocation>
        <location evidence="1">Nucleus</location>
    </subcellularLocation>
</comment>
<comment type="similarity">
    <text evidence="3">Belongs to the acetyltransferase family. NAA40 subfamily.</text>
</comment>
<keyword evidence="14" id="KW-1185">Reference proteome</keyword>
<sequence>MESRNREKKRKRREILEKKKAIDESLKAASAHKDHLTAFPSFRQYERNGLSVHLESGCGDKLSSAEKQYILNLLKANMEGPYGSEWPAEEKVKRREMVASEARYIFARELDAPSASASEMSKTNFAESKGSIVGFVHFRFCLEEDVPVLYVYELQLESRVQGKGLGKFLMQLIELIARKNRMGAVVLTVQKANLLAMNFYLSKLRYVVSSISPSRVDPFTGVEKSYEILCKGKLQSKLASTKHHCHLPGLEEALLHAIFYLGIVLGTWDINDSGGLKSTLPSLFSPV</sequence>
<dbReference type="GO" id="GO:0043998">
    <property type="term" value="F:histone H2A acetyltransferase activity"/>
    <property type="evidence" value="ECO:0007669"/>
    <property type="project" value="InterPro"/>
</dbReference>
<comment type="catalytic activity">
    <reaction evidence="10">
        <text>N-terminal L-seryl-[histone H2A] + acetyl-CoA = N-terminal N(alpha)-acetyl-L-seryl-[histone H2A] + CoA + H(+)</text>
        <dbReference type="Rhea" id="RHEA:50600"/>
        <dbReference type="Rhea" id="RHEA-COMP:12742"/>
        <dbReference type="Rhea" id="RHEA-COMP:12744"/>
        <dbReference type="ChEBI" id="CHEBI:15378"/>
        <dbReference type="ChEBI" id="CHEBI:57287"/>
        <dbReference type="ChEBI" id="CHEBI:57288"/>
        <dbReference type="ChEBI" id="CHEBI:64738"/>
        <dbReference type="ChEBI" id="CHEBI:83690"/>
        <dbReference type="EC" id="2.3.1.257"/>
    </reaction>
</comment>
<evidence type="ECO:0000256" key="4">
    <source>
        <dbReference type="ARBA" id="ARBA00012950"/>
    </source>
</evidence>
<dbReference type="InterPro" id="IPR000182">
    <property type="entry name" value="GNAT_dom"/>
</dbReference>
<dbReference type="EMBL" id="JBCGBO010000001">
    <property type="protein sequence ID" value="KAK9228518.1"/>
    <property type="molecule type" value="Genomic_DNA"/>
</dbReference>
<evidence type="ECO:0000256" key="5">
    <source>
        <dbReference type="ARBA" id="ARBA00015043"/>
    </source>
</evidence>
<evidence type="ECO:0000256" key="6">
    <source>
        <dbReference type="ARBA" id="ARBA00022490"/>
    </source>
</evidence>
<evidence type="ECO:0000256" key="11">
    <source>
        <dbReference type="ARBA" id="ARBA00049524"/>
    </source>
</evidence>
<dbReference type="GO" id="GO:0005737">
    <property type="term" value="C:cytoplasm"/>
    <property type="evidence" value="ECO:0007669"/>
    <property type="project" value="UniProtKB-SubCell"/>
</dbReference>
<dbReference type="InterPro" id="IPR039949">
    <property type="entry name" value="NAA40"/>
</dbReference>
<feature type="domain" description="N-acetyltransferase" evidence="12">
    <location>
        <begin position="71"/>
        <end position="257"/>
    </location>
</feature>
<comment type="caution">
    <text evidence="13">The sequence shown here is derived from an EMBL/GenBank/DDBJ whole genome shotgun (WGS) entry which is preliminary data.</text>
</comment>
<dbReference type="Proteomes" id="UP001428341">
    <property type="component" value="Unassembled WGS sequence"/>
</dbReference>
<comment type="catalytic activity">
    <reaction evidence="11">
        <text>N-terminal L-seryl-[histone H4] + acetyl-CoA = N-terminal N(alpha)-acetyl-L-seryl-[histone H4] + CoA + H(+)</text>
        <dbReference type="Rhea" id="RHEA:50596"/>
        <dbReference type="Rhea" id="RHEA-COMP:12740"/>
        <dbReference type="Rhea" id="RHEA-COMP:12743"/>
        <dbReference type="ChEBI" id="CHEBI:15378"/>
        <dbReference type="ChEBI" id="CHEBI:57287"/>
        <dbReference type="ChEBI" id="CHEBI:57288"/>
        <dbReference type="ChEBI" id="CHEBI:64738"/>
        <dbReference type="ChEBI" id="CHEBI:83690"/>
        <dbReference type="EC" id="2.3.1.257"/>
    </reaction>
</comment>
<evidence type="ECO:0000256" key="1">
    <source>
        <dbReference type="ARBA" id="ARBA00004123"/>
    </source>
</evidence>
<keyword evidence="8" id="KW-0539">Nucleus</keyword>
<evidence type="ECO:0000259" key="12">
    <source>
        <dbReference type="PROSITE" id="PS51186"/>
    </source>
</evidence>
<dbReference type="GO" id="GO:1990189">
    <property type="term" value="F:protein N-terminal-serine acetyltransferase activity"/>
    <property type="evidence" value="ECO:0007669"/>
    <property type="project" value="UniProtKB-EC"/>
</dbReference>
<evidence type="ECO:0000256" key="2">
    <source>
        <dbReference type="ARBA" id="ARBA00004496"/>
    </source>
</evidence>